<protein>
    <recommendedName>
        <fullName evidence="4">Translocon-associated protein subunit beta</fullName>
    </recommendedName>
</protein>
<comment type="caution">
    <text evidence="2">The sequence shown here is derived from an EMBL/GenBank/DDBJ whole genome shotgun (WGS) entry which is preliminary data.</text>
</comment>
<dbReference type="AlphaFoldDB" id="A0A8H7BU39"/>
<sequence>MKRPSTVLPFLFFLVLAFASRYVAAQVGPNITSPVENATIVPGQDLKIEYEYQNLGTGNYMVDIALWLDPSATELLYTIVENYTVSPGNSEGVTLNFTNTASYTWKVPHNLITPNNTEGIVYLNVRELTQTKFIPYISLRSFAIMLHVNAAASHLPASYLFTFFLSLAVLCISSL</sequence>
<evidence type="ECO:0000313" key="3">
    <source>
        <dbReference type="Proteomes" id="UP000605846"/>
    </source>
</evidence>
<feature type="chain" id="PRO_5035003108" description="Translocon-associated protein subunit beta" evidence="1">
    <location>
        <begin position="26"/>
        <end position="175"/>
    </location>
</feature>
<accession>A0A8H7BU39</accession>
<dbReference type="OrthoDB" id="2282137at2759"/>
<keyword evidence="1" id="KW-0732">Signal</keyword>
<evidence type="ECO:0000313" key="2">
    <source>
        <dbReference type="EMBL" id="KAF7724275.1"/>
    </source>
</evidence>
<keyword evidence="3" id="KW-1185">Reference proteome</keyword>
<dbReference type="Proteomes" id="UP000605846">
    <property type="component" value="Unassembled WGS sequence"/>
</dbReference>
<evidence type="ECO:0008006" key="4">
    <source>
        <dbReference type="Google" id="ProtNLM"/>
    </source>
</evidence>
<organism evidence="2 3">
    <name type="scientific">Apophysomyces ossiformis</name>
    <dbReference type="NCBI Taxonomy" id="679940"/>
    <lineage>
        <taxon>Eukaryota</taxon>
        <taxon>Fungi</taxon>
        <taxon>Fungi incertae sedis</taxon>
        <taxon>Mucoromycota</taxon>
        <taxon>Mucoromycotina</taxon>
        <taxon>Mucoromycetes</taxon>
        <taxon>Mucorales</taxon>
        <taxon>Mucorineae</taxon>
        <taxon>Mucoraceae</taxon>
        <taxon>Apophysomyces</taxon>
    </lineage>
</organism>
<gene>
    <name evidence="2" type="ORF">EC973_001176</name>
</gene>
<name>A0A8H7BU39_9FUNG</name>
<feature type="signal peptide" evidence="1">
    <location>
        <begin position="1"/>
        <end position="25"/>
    </location>
</feature>
<proteinExistence type="predicted"/>
<dbReference type="EMBL" id="JABAYA010000124">
    <property type="protein sequence ID" value="KAF7724275.1"/>
    <property type="molecule type" value="Genomic_DNA"/>
</dbReference>
<evidence type="ECO:0000256" key="1">
    <source>
        <dbReference type="SAM" id="SignalP"/>
    </source>
</evidence>
<reference evidence="2" key="1">
    <citation type="submission" date="2020-01" db="EMBL/GenBank/DDBJ databases">
        <title>Genome Sequencing of Three Apophysomyces-Like Fungal Strains Confirms a Novel Fungal Genus in the Mucoromycota with divergent Burkholderia-like Endosymbiotic Bacteria.</title>
        <authorList>
            <person name="Stajich J.E."/>
            <person name="Macias A.M."/>
            <person name="Carter-House D."/>
            <person name="Lovett B."/>
            <person name="Kasson L.R."/>
            <person name="Berry K."/>
            <person name="Grigoriev I."/>
            <person name="Chang Y."/>
            <person name="Spatafora J."/>
            <person name="Kasson M.T."/>
        </authorList>
    </citation>
    <scope>NUCLEOTIDE SEQUENCE</scope>
    <source>
        <strain evidence="2">NRRL A-21654</strain>
    </source>
</reference>